<dbReference type="EMBL" id="KK365130">
    <property type="protein sequence ID" value="KCZ82535.1"/>
    <property type="molecule type" value="Genomic_DNA"/>
</dbReference>
<dbReference type="HOGENOM" id="CLU_2114623_0_0_1"/>
<evidence type="ECO:0000256" key="1">
    <source>
        <dbReference type="SAM" id="MobiDB-lite"/>
    </source>
</evidence>
<keyword evidence="2" id="KW-0732">Signal</keyword>
<feature type="signal peptide" evidence="2">
    <location>
        <begin position="1"/>
        <end position="19"/>
    </location>
</feature>
<evidence type="ECO:0000256" key="2">
    <source>
        <dbReference type="SAM" id="SignalP"/>
    </source>
</evidence>
<evidence type="ECO:0000313" key="4">
    <source>
        <dbReference type="Proteomes" id="UP000030655"/>
    </source>
</evidence>
<protein>
    <submittedName>
        <fullName evidence="3">Uncharacterized protein</fullName>
    </submittedName>
</protein>
<dbReference type="OrthoDB" id="2199556at2759"/>
<feature type="chain" id="PRO_5001571847" evidence="2">
    <location>
        <begin position="20"/>
        <end position="115"/>
    </location>
</feature>
<feature type="compositionally biased region" description="Basic and acidic residues" evidence="1">
    <location>
        <begin position="52"/>
        <end position="63"/>
    </location>
</feature>
<sequence>MKYLLFLFFSCNILPLIYCKDSYDPGDDEFGDITNEFGNEIEPGVSMKNGKITKDTRDNKDSSSESSEEEEDKNKKKKKGLFSGLKNRLKKAKSKTKDKLKKLFGRKKKKDKKHK</sequence>
<reference evidence="3 4" key="2">
    <citation type="submission" date="2014-03" db="EMBL/GenBank/DDBJ databases">
        <title>The Genome Sequence of Anncaliia algerae insect isolate PRA339.</title>
        <authorList>
            <consortium name="The Broad Institute Genome Sequencing Platform"/>
            <consortium name="The Broad Institute Genome Sequencing Center for Infectious Disease"/>
            <person name="Cuomo C."/>
            <person name="Becnel J."/>
            <person name="Sanscrainte N."/>
            <person name="Walker B."/>
            <person name="Young S.K."/>
            <person name="Zeng Q."/>
            <person name="Gargeya S."/>
            <person name="Fitzgerald M."/>
            <person name="Haas B."/>
            <person name="Abouelleil A."/>
            <person name="Alvarado L."/>
            <person name="Arachchi H.M."/>
            <person name="Berlin A.M."/>
            <person name="Chapman S.B."/>
            <person name="Dewar J."/>
            <person name="Goldberg J."/>
            <person name="Griggs A."/>
            <person name="Gujja S."/>
            <person name="Hansen M."/>
            <person name="Howarth C."/>
            <person name="Imamovic A."/>
            <person name="Larimer J."/>
            <person name="McCowan C."/>
            <person name="Murphy C."/>
            <person name="Neiman D."/>
            <person name="Pearson M."/>
            <person name="Priest M."/>
            <person name="Roberts A."/>
            <person name="Saif S."/>
            <person name="Shea T."/>
            <person name="Sisk P."/>
            <person name="Sykes S."/>
            <person name="Wortman J."/>
            <person name="Nusbaum C."/>
            <person name="Birren B."/>
        </authorList>
    </citation>
    <scope>NUCLEOTIDE SEQUENCE [LARGE SCALE GENOMIC DNA]</scope>
    <source>
        <strain evidence="3 4">PRA339</strain>
    </source>
</reference>
<dbReference type="AlphaFoldDB" id="A0A059F5R4"/>
<reference evidence="4" key="1">
    <citation type="submission" date="2013-02" db="EMBL/GenBank/DDBJ databases">
        <authorList>
            <consortium name="The Broad Institute Genome Sequencing Platform"/>
            <person name="Cuomo C."/>
            <person name="Becnel J."/>
            <person name="Sanscrainte N."/>
            <person name="Walker B."/>
            <person name="Young S.K."/>
            <person name="Zeng Q."/>
            <person name="Gargeya S."/>
            <person name="Fitzgerald M."/>
            <person name="Haas B."/>
            <person name="Abouelleil A."/>
            <person name="Alvarado L."/>
            <person name="Arachchi H.M."/>
            <person name="Berlin A.M."/>
            <person name="Chapman S.B."/>
            <person name="Dewar J."/>
            <person name="Goldberg J."/>
            <person name="Griggs A."/>
            <person name="Gujja S."/>
            <person name="Hansen M."/>
            <person name="Howarth C."/>
            <person name="Imamovic A."/>
            <person name="Larimer J."/>
            <person name="McCowan C."/>
            <person name="Murphy C."/>
            <person name="Neiman D."/>
            <person name="Pearson M."/>
            <person name="Priest M."/>
            <person name="Roberts A."/>
            <person name="Saif S."/>
            <person name="Shea T."/>
            <person name="Sisk P."/>
            <person name="Sykes S."/>
            <person name="Wortman J."/>
            <person name="Nusbaum C."/>
            <person name="Birren B."/>
        </authorList>
    </citation>
    <scope>NUCLEOTIDE SEQUENCE [LARGE SCALE GENOMIC DNA]</scope>
    <source>
        <strain evidence="4">PRA339</strain>
    </source>
</reference>
<dbReference type="VEuPathDB" id="MicrosporidiaDB:H312_00193"/>
<feature type="region of interest" description="Disordered" evidence="1">
    <location>
        <begin position="41"/>
        <end position="115"/>
    </location>
</feature>
<proteinExistence type="predicted"/>
<feature type="non-terminal residue" evidence="3">
    <location>
        <position position="115"/>
    </location>
</feature>
<keyword evidence="4" id="KW-1185">Reference proteome</keyword>
<evidence type="ECO:0000313" key="3">
    <source>
        <dbReference type="EMBL" id="KCZ82535.1"/>
    </source>
</evidence>
<organism evidence="3 4">
    <name type="scientific">Anncaliia algerae PRA339</name>
    <dbReference type="NCBI Taxonomy" id="1288291"/>
    <lineage>
        <taxon>Eukaryota</taxon>
        <taxon>Fungi</taxon>
        <taxon>Fungi incertae sedis</taxon>
        <taxon>Microsporidia</taxon>
        <taxon>Tubulinosematoidea</taxon>
        <taxon>Tubulinosematidae</taxon>
        <taxon>Anncaliia</taxon>
    </lineage>
</organism>
<name>A0A059F5R4_9MICR</name>
<dbReference type="Proteomes" id="UP000030655">
    <property type="component" value="Unassembled WGS sequence"/>
</dbReference>
<gene>
    <name evidence="3" type="ORF">H312_00193</name>
</gene>
<accession>A0A059F5R4</accession>
<feature type="compositionally biased region" description="Basic residues" evidence="1">
    <location>
        <begin position="87"/>
        <end position="115"/>
    </location>
</feature>